<dbReference type="CDD" id="cd00082">
    <property type="entry name" value="HisKA"/>
    <property type="match status" value="1"/>
</dbReference>
<evidence type="ECO:0000259" key="8">
    <source>
        <dbReference type="PROSITE" id="PS50110"/>
    </source>
</evidence>
<dbReference type="InterPro" id="IPR001789">
    <property type="entry name" value="Sig_transdc_resp-reg_receiver"/>
</dbReference>
<organism evidence="10 11">
    <name type="scientific">Blepharisma stoltei</name>
    <dbReference type="NCBI Taxonomy" id="1481888"/>
    <lineage>
        <taxon>Eukaryota</taxon>
        <taxon>Sar</taxon>
        <taxon>Alveolata</taxon>
        <taxon>Ciliophora</taxon>
        <taxon>Postciliodesmatophora</taxon>
        <taxon>Heterotrichea</taxon>
        <taxon>Heterotrichida</taxon>
        <taxon>Blepharismidae</taxon>
        <taxon>Blepharisma</taxon>
    </lineage>
</organism>
<dbReference type="PANTHER" id="PTHR43047:SF72">
    <property type="entry name" value="OSMOSENSING HISTIDINE PROTEIN KINASE SLN1"/>
    <property type="match status" value="1"/>
</dbReference>
<dbReference type="EMBL" id="CAJZBQ010000051">
    <property type="protein sequence ID" value="CAG9330284.1"/>
    <property type="molecule type" value="Genomic_DNA"/>
</dbReference>
<evidence type="ECO:0000256" key="2">
    <source>
        <dbReference type="ARBA" id="ARBA00012438"/>
    </source>
</evidence>
<dbReference type="Pfam" id="PF00072">
    <property type="entry name" value="Response_reg"/>
    <property type="match status" value="1"/>
</dbReference>
<accession>A0AAU9JX13</accession>
<dbReference type="Gene3D" id="3.40.50.2300">
    <property type="match status" value="1"/>
</dbReference>
<dbReference type="SUPFAM" id="SSF55874">
    <property type="entry name" value="ATPase domain of HSP90 chaperone/DNA topoisomerase II/histidine kinase"/>
    <property type="match status" value="1"/>
</dbReference>
<comment type="catalytic activity">
    <reaction evidence="1">
        <text>ATP + protein L-histidine = ADP + protein N-phospho-L-histidine.</text>
        <dbReference type="EC" id="2.7.13.3"/>
    </reaction>
</comment>
<keyword evidence="4" id="KW-0808">Transferase</keyword>
<dbReference type="InterPro" id="IPR004358">
    <property type="entry name" value="Sig_transdc_His_kin-like_C"/>
</dbReference>
<evidence type="ECO:0000259" key="9">
    <source>
        <dbReference type="PROSITE" id="PS50112"/>
    </source>
</evidence>
<dbReference type="SMART" id="SM00448">
    <property type="entry name" value="REC"/>
    <property type="match status" value="1"/>
</dbReference>
<proteinExistence type="predicted"/>
<dbReference type="Pfam" id="PF02518">
    <property type="entry name" value="HATPase_c"/>
    <property type="match status" value="1"/>
</dbReference>
<dbReference type="CDD" id="cd17546">
    <property type="entry name" value="REC_hyHK_CKI1_RcsC-like"/>
    <property type="match status" value="1"/>
</dbReference>
<evidence type="ECO:0000313" key="11">
    <source>
        <dbReference type="Proteomes" id="UP001162131"/>
    </source>
</evidence>
<feature type="domain" description="Histidine kinase" evidence="7">
    <location>
        <begin position="332"/>
        <end position="550"/>
    </location>
</feature>
<dbReference type="EC" id="2.7.13.3" evidence="2"/>
<dbReference type="PRINTS" id="PR00344">
    <property type="entry name" value="BCTRLSENSOR"/>
</dbReference>
<name>A0AAU9JX13_9CILI</name>
<feature type="domain" description="PAS" evidence="9">
    <location>
        <begin position="194"/>
        <end position="236"/>
    </location>
</feature>
<dbReference type="Proteomes" id="UP001162131">
    <property type="component" value="Unassembled WGS sequence"/>
</dbReference>
<dbReference type="AlphaFoldDB" id="A0AAU9JX13"/>
<evidence type="ECO:0000256" key="4">
    <source>
        <dbReference type="ARBA" id="ARBA00022679"/>
    </source>
</evidence>
<dbReference type="PROSITE" id="PS50109">
    <property type="entry name" value="HIS_KIN"/>
    <property type="match status" value="1"/>
</dbReference>
<protein>
    <recommendedName>
        <fullName evidence="2">histidine kinase</fullName>
        <ecNumber evidence="2">2.7.13.3</ecNumber>
    </recommendedName>
</protein>
<dbReference type="InterPro" id="IPR036890">
    <property type="entry name" value="HATPase_C_sf"/>
</dbReference>
<evidence type="ECO:0000256" key="5">
    <source>
        <dbReference type="ARBA" id="ARBA00022777"/>
    </source>
</evidence>
<gene>
    <name evidence="10" type="ORF">BSTOLATCC_MIC50883</name>
</gene>
<dbReference type="SMART" id="SM00091">
    <property type="entry name" value="PAS"/>
    <property type="match status" value="1"/>
</dbReference>
<evidence type="ECO:0000256" key="6">
    <source>
        <dbReference type="PROSITE-ProRule" id="PRU00169"/>
    </source>
</evidence>
<dbReference type="Pfam" id="PF00512">
    <property type="entry name" value="HisKA"/>
    <property type="match status" value="1"/>
</dbReference>
<evidence type="ECO:0000256" key="3">
    <source>
        <dbReference type="ARBA" id="ARBA00022553"/>
    </source>
</evidence>
<evidence type="ECO:0000256" key="1">
    <source>
        <dbReference type="ARBA" id="ARBA00000085"/>
    </source>
</evidence>
<dbReference type="SUPFAM" id="SSF52172">
    <property type="entry name" value="CheY-like"/>
    <property type="match status" value="1"/>
</dbReference>
<dbReference type="InterPro" id="IPR005467">
    <property type="entry name" value="His_kinase_dom"/>
</dbReference>
<dbReference type="PANTHER" id="PTHR43047">
    <property type="entry name" value="TWO-COMPONENT HISTIDINE PROTEIN KINASE"/>
    <property type="match status" value="1"/>
</dbReference>
<dbReference type="InterPro" id="IPR003594">
    <property type="entry name" value="HATPase_dom"/>
</dbReference>
<dbReference type="GO" id="GO:0005886">
    <property type="term" value="C:plasma membrane"/>
    <property type="evidence" value="ECO:0007669"/>
    <property type="project" value="TreeGrafter"/>
</dbReference>
<keyword evidence="5" id="KW-0418">Kinase</keyword>
<evidence type="ECO:0000313" key="10">
    <source>
        <dbReference type="EMBL" id="CAG9330284.1"/>
    </source>
</evidence>
<dbReference type="CDD" id="cd00130">
    <property type="entry name" value="PAS"/>
    <property type="match status" value="1"/>
</dbReference>
<dbReference type="GO" id="GO:0000155">
    <property type="term" value="F:phosphorelay sensor kinase activity"/>
    <property type="evidence" value="ECO:0007669"/>
    <property type="project" value="InterPro"/>
</dbReference>
<evidence type="ECO:0000259" key="7">
    <source>
        <dbReference type="PROSITE" id="PS50109"/>
    </source>
</evidence>
<dbReference type="PROSITE" id="PS50112">
    <property type="entry name" value="PAS"/>
    <property type="match status" value="1"/>
</dbReference>
<dbReference type="InterPro" id="IPR036097">
    <property type="entry name" value="HisK_dim/P_sf"/>
</dbReference>
<dbReference type="InterPro" id="IPR000014">
    <property type="entry name" value="PAS"/>
</dbReference>
<dbReference type="InterPro" id="IPR003661">
    <property type="entry name" value="HisK_dim/P_dom"/>
</dbReference>
<feature type="modified residue" description="4-aspartylphosphate" evidence="6">
    <location>
        <position position="640"/>
    </location>
</feature>
<dbReference type="Gene3D" id="3.30.565.10">
    <property type="entry name" value="Histidine kinase-like ATPase, C-terminal domain"/>
    <property type="match status" value="1"/>
</dbReference>
<dbReference type="SMART" id="SM00387">
    <property type="entry name" value="HATPase_c"/>
    <property type="match status" value="1"/>
</dbReference>
<sequence length="711" mass="80843">MGESSYNLWWEEEVNQKFPIFKKYLESARRVYAIFWITYLIISPENLSLFIKTLPYTITHYTISFTVSLLEHKSPAKKFWFPVLYVEYCQIALWVYSLSFCSSHPILFEMLGSLLMGYFELPFIKSKLLTNLILIKHVILWHYYKYFSGNYNDSECMIGHAVGFLHILAYNYILHQTAQAAHEKYLYRKGKEKAENQLEVIISAFPDGFFVISEDNTIEYANIKMLNLLACSQHELPQILSSIIFCPGKKYSNLSQNESLAHHMHAMFDLEFNFEIMLGISISSNINLEWKGSKILWESKPALLITARNANSIIQLERTIAEDKFKTVLLRTVSHELRTPLNAISLLTEELIQEPSTSEICRDKLSMISVSTRLLLTLVSDLLDFSRMLAGVFSVQKSWFSLQEVVKGACDLIHIQAKKKNIALVMRVDPSLPRIVYSDPLRLSQVLLNLLSNALKFTMSGFIEIICLLDRKNYLKIIVQDSGIGIDKASIVHLFDEFYTSSLQAINPQGCGLGLPISNKIVKELGNSHIEVESAKGKGSAFSFSVSIFEENQSLDAHLSDTENNTCEEINFLQLNTSTTNISNPQVLIVDDNDMNRAIVSSLLSHNKINILEACTGKQAINMIIQQDRSKNPFKVIIMDGEMPELDGWETTKIIVDLKRTGEIKSMPNIIGYTAYSSDEDIKQCIQCGMKECLTKPCTSEALISTILKYL</sequence>
<feature type="domain" description="Response regulatory" evidence="8">
    <location>
        <begin position="586"/>
        <end position="711"/>
    </location>
</feature>
<dbReference type="PROSITE" id="PS50110">
    <property type="entry name" value="RESPONSE_REGULATORY"/>
    <property type="match status" value="1"/>
</dbReference>
<keyword evidence="3 6" id="KW-0597">Phosphoprotein</keyword>
<keyword evidence="11" id="KW-1185">Reference proteome</keyword>
<dbReference type="InterPro" id="IPR011006">
    <property type="entry name" value="CheY-like_superfamily"/>
</dbReference>
<dbReference type="SUPFAM" id="SSF47384">
    <property type="entry name" value="Homodimeric domain of signal transducing histidine kinase"/>
    <property type="match status" value="1"/>
</dbReference>
<dbReference type="Gene3D" id="1.10.287.130">
    <property type="match status" value="1"/>
</dbReference>
<comment type="caution">
    <text evidence="10">The sequence shown here is derived from an EMBL/GenBank/DDBJ whole genome shotgun (WGS) entry which is preliminary data.</text>
</comment>
<reference evidence="10" key="1">
    <citation type="submission" date="2021-09" db="EMBL/GenBank/DDBJ databases">
        <authorList>
            <consortium name="AG Swart"/>
            <person name="Singh M."/>
            <person name="Singh A."/>
            <person name="Seah K."/>
            <person name="Emmerich C."/>
        </authorList>
    </citation>
    <scope>NUCLEOTIDE SEQUENCE</scope>
    <source>
        <strain evidence="10">ATCC30299</strain>
    </source>
</reference>
<dbReference type="SMART" id="SM00388">
    <property type="entry name" value="HisKA"/>
    <property type="match status" value="1"/>
</dbReference>
<dbReference type="GO" id="GO:0009927">
    <property type="term" value="F:histidine phosphotransfer kinase activity"/>
    <property type="evidence" value="ECO:0007669"/>
    <property type="project" value="TreeGrafter"/>
</dbReference>